<feature type="region of interest" description="Disordered" evidence="3">
    <location>
        <begin position="1"/>
        <end position="42"/>
    </location>
</feature>
<evidence type="ECO:0000259" key="4">
    <source>
        <dbReference type="PROSITE" id="PS50303"/>
    </source>
</evidence>
<feature type="repeat" description="Pumilio" evidence="2">
    <location>
        <begin position="250"/>
        <end position="285"/>
    </location>
</feature>
<dbReference type="SMART" id="SM00025">
    <property type="entry name" value="Pumilio"/>
    <property type="match status" value="6"/>
</dbReference>
<dbReference type="PANTHER" id="PTHR12537:SF13">
    <property type="entry name" value="PUMILIO HOMOLOGY DOMAIN FAMILY MEMBER 4"/>
    <property type="match status" value="1"/>
</dbReference>
<name>A0AAU9JRM7_9CILI</name>
<dbReference type="SUPFAM" id="SSF48371">
    <property type="entry name" value="ARM repeat"/>
    <property type="match status" value="1"/>
</dbReference>
<keyword evidence="1" id="KW-0677">Repeat</keyword>
<feature type="repeat" description="Pumilio" evidence="2">
    <location>
        <begin position="112"/>
        <end position="148"/>
    </location>
</feature>
<accession>A0AAU9JRM7</accession>
<organism evidence="5 6">
    <name type="scientific">Blepharisma stoltei</name>
    <dbReference type="NCBI Taxonomy" id="1481888"/>
    <lineage>
        <taxon>Eukaryota</taxon>
        <taxon>Sar</taxon>
        <taxon>Alveolata</taxon>
        <taxon>Ciliophora</taxon>
        <taxon>Postciliodesmatophora</taxon>
        <taxon>Heterotrichea</taxon>
        <taxon>Heterotrichida</taxon>
        <taxon>Blepharismidae</taxon>
        <taxon>Blepharisma</taxon>
    </lineage>
</organism>
<dbReference type="PANTHER" id="PTHR12537">
    <property type="entry name" value="RNA BINDING PROTEIN PUMILIO-RELATED"/>
    <property type="match status" value="1"/>
</dbReference>
<dbReference type="GO" id="GO:0005737">
    <property type="term" value="C:cytoplasm"/>
    <property type="evidence" value="ECO:0007669"/>
    <property type="project" value="TreeGrafter"/>
</dbReference>
<protein>
    <recommendedName>
        <fullName evidence="4">PUM-HD domain-containing protein</fullName>
    </recommendedName>
</protein>
<dbReference type="AlphaFoldDB" id="A0AAU9JRM7"/>
<dbReference type="EMBL" id="CAJZBQ010000046">
    <property type="protein sequence ID" value="CAG9328392.1"/>
    <property type="molecule type" value="Genomic_DNA"/>
</dbReference>
<dbReference type="PROSITE" id="PS50302">
    <property type="entry name" value="PUM"/>
    <property type="match status" value="3"/>
</dbReference>
<dbReference type="PROSITE" id="PS50303">
    <property type="entry name" value="PUM_HD"/>
    <property type="match status" value="1"/>
</dbReference>
<feature type="compositionally biased region" description="Polar residues" evidence="3">
    <location>
        <begin position="29"/>
        <end position="42"/>
    </location>
</feature>
<evidence type="ECO:0000313" key="5">
    <source>
        <dbReference type="EMBL" id="CAG9328392.1"/>
    </source>
</evidence>
<dbReference type="InterPro" id="IPR001313">
    <property type="entry name" value="Pumilio_RNA-bd_rpt"/>
</dbReference>
<gene>
    <name evidence="5" type="ORF">BSTOLATCC_MIC46398</name>
</gene>
<evidence type="ECO:0000256" key="1">
    <source>
        <dbReference type="ARBA" id="ARBA00022737"/>
    </source>
</evidence>
<evidence type="ECO:0000256" key="3">
    <source>
        <dbReference type="SAM" id="MobiDB-lite"/>
    </source>
</evidence>
<evidence type="ECO:0000256" key="2">
    <source>
        <dbReference type="PROSITE-ProRule" id="PRU00317"/>
    </source>
</evidence>
<dbReference type="GO" id="GO:0010608">
    <property type="term" value="P:post-transcriptional regulation of gene expression"/>
    <property type="evidence" value="ECO:0007669"/>
    <property type="project" value="TreeGrafter"/>
</dbReference>
<dbReference type="InterPro" id="IPR011989">
    <property type="entry name" value="ARM-like"/>
</dbReference>
<dbReference type="Proteomes" id="UP001162131">
    <property type="component" value="Unassembled WGS sequence"/>
</dbReference>
<keyword evidence="6" id="KW-1185">Reference proteome</keyword>
<dbReference type="InterPro" id="IPR016024">
    <property type="entry name" value="ARM-type_fold"/>
</dbReference>
<feature type="repeat" description="Pumilio" evidence="2">
    <location>
        <begin position="149"/>
        <end position="184"/>
    </location>
</feature>
<dbReference type="InterPro" id="IPR033133">
    <property type="entry name" value="PUM-HD"/>
</dbReference>
<evidence type="ECO:0000313" key="6">
    <source>
        <dbReference type="Proteomes" id="UP001162131"/>
    </source>
</evidence>
<reference evidence="5" key="1">
    <citation type="submission" date="2021-09" db="EMBL/GenBank/DDBJ databases">
        <authorList>
            <consortium name="AG Swart"/>
            <person name="Singh M."/>
            <person name="Singh A."/>
            <person name="Seah K."/>
            <person name="Emmerich C."/>
        </authorList>
    </citation>
    <scope>NUCLEOTIDE SEQUENCE</scope>
    <source>
        <strain evidence="5">ATCC30299</strain>
    </source>
</reference>
<sequence>MEHRKNRLDIPTNNNSGSFPDDFLGRSWDGTNNPTRSSSRSELMHASVSQCLSGILDEEPSLSYSEEFDPNNPDFEFTIANVPFLCRSKSGSKRAQQFIAKSRPEEIEQIVEVVSPYLGELMSDLYGNYMCQTLFQSCSSGQRLALLNAMKDDLISVSKNPRGTHSLQTVIRLASLPEEEAVYQKAFQGHIVRLSMETNASHVVQGLLGTLKNRHFIIREIVGHVRELALDKLGLCVIKKCVNDPQVFNELLGQAIVLMQDPYGNYALQHMIDTWQEECSFQIINCIKGKVVQLCIQKYSSNVMEKCLKEERMRREIINELISGGKMQVLLGCPYGCYVLRTAALEAEVELREGLKRAILAAIPQIHQKKLKPRWDEILSYLS</sequence>
<dbReference type="GO" id="GO:0003729">
    <property type="term" value="F:mRNA binding"/>
    <property type="evidence" value="ECO:0007669"/>
    <property type="project" value="TreeGrafter"/>
</dbReference>
<feature type="domain" description="PUM-HD" evidence="4">
    <location>
        <begin position="51"/>
        <end position="382"/>
    </location>
</feature>
<dbReference type="Pfam" id="PF00806">
    <property type="entry name" value="PUF"/>
    <property type="match status" value="5"/>
</dbReference>
<proteinExistence type="predicted"/>
<dbReference type="Gene3D" id="1.25.10.10">
    <property type="entry name" value="Leucine-rich Repeat Variant"/>
    <property type="match status" value="1"/>
</dbReference>
<comment type="caution">
    <text evidence="5">The sequence shown here is derived from an EMBL/GenBank/DDBJ whole genome shotgun (WGS) entry which is preliminary data.</text>
</comment>